<dbReference type="Pfam" id="PF07228">
    <property type="entry name" value="SpoIIE"/>
    <property type="match status" value="1"/>
</dbReference>
<sequence>MGVTRGADPAERPEPVRADRLHLLAALDKDSTDSDVLTAAIQHAAVELHGLGAMAYLRARSKAWDLQLLASVGLPQAFVQLWSNVFEGHPVAPALAVREGRATYLPTAEAPEPMRGRRPVVLTTAAILTAAGMAAVPLPGKEGPVGALCVVTPPDDEPAPAQWAFLEEVARWAAGRLRLSPLSPEGLAPPLLQRPERGQEGEAALAGTWRWDLRTGSLTVSEGAFDAIGVDRKHLDGRIETWSSLIHPQDLPWVTEAGDRAIRTRGVQDCEYRVRRADGTYGWVRTRGQVVTDENGEPVRMDGTTWNTSETHPALESVGRALLHMSDGFLSMSGDWRIGFVNAAAESLLGPSEDIVGRPLWEVPSLRNATGVEDRCRAAVAEGESQSFEAPGPEGDRWFHLRLVPVPDGLTVYVADITEERRREAERKAAERAAAERAALVGELTRALAEAVTAQDVVTAVADSVLPAIGASGLLVADLENERPRIVGAVGHSRAFLDRLLGTRVVTASTAEVLRTREPMFTESAAVFTAEHPKLAHLVAAGGKEAWVILPLIASGRPIGSSAISFDHPRQFSEDERTLLTALSSLVAQALERAGLYDEAITRARELQRALLPRVLPSLPALTAAARYLPAGADTEVGGDWYDILPLSSERVALVVGDVMGHGMSEAATMGRLRTAARTLSELELPPEDILAHLNDIVAELSDERFATCLYGVYDSVTGRFSYASAGHPPPATAHPDGTVTYPGTLPNPPLGIAAPPYDTVETHLPDGGLLALFTDGLVESRARDIEAGMAQLAGLLGPGRPDDLDALCDIVTARLLPSRDRTSDDAALLIARTTRLPSEAVSDCPLPDDSTAAGEARVHVRHQLRAWGLGPDVEMTTELLVSELVGNVVRHAKGPIGLRLLRSRSLICEVSDGSLTTPHIRHTSTADEGGRGLQLIATMADRWGTRYTGTGKCIWTEQFLTETPPRTP</sequence>
<dbReference type="InterPro" id="IPR013656">
    <property type="entry name" value="PAS_4"/>
</dbReference>
<dbReference type="Gene3D" id="3.60.40.10">
    <property type="entry name" value="PPM-type phosphatase domain"/>
    <property type="match status" value="1"/>
</dbReference>
<dbReference type="InterPro" id="IPR036890">
    <property type="entry name" value="HATPase_C_sf"/>
</dbReference>
<reference evidence="4" key="1">
    <citation type="submission" date="2023-07" db="EMBL/GenBank/DDBJ databases">
        <title>30 novel species of actinomycetes from the DSMZ collection.</title>
        <authorList>
            <person name="Nouioui I."/>
        </authorList>
    </citation>
    <scope>NUCLEOTIDE SEQUENCE [LARGE SCALE GENOMIC DNA]</scope>
    <source>
        <strain evidence="4">DSM 44917</strain>
    </source>
</reference>
<gene>
    <name evidence="3" type="ORF">RM780_15715</name>
</gene>
<dbReference type="Pfam" id="PF13185">
    <property type="entry name" value="GAF_2"/>
    <property type="match status" value="1"/>
</dbReference>
<protein>
    <submittedName>
        <fullName evidence="3">SpoIIE family protein phosphatase</fullName>
    </submittedName>
</protein>
<dbReference type="InterPro" id="IPR001610">
    <property type="entry name" value="PAC"/>
</dbReference>
<dbReference type="InterPro" id="IPR001932">
    <property type="entry name" value="PPM-type_phosphatase-like_dom"/>
</dbReference>
<evidence type="ECO:0000313" key="4">
    <source>
        <dbReference type="Proteomes" id="UP001183388"/>
    </source>
</evidence>
<dbReference type="CDD" id="cd00130">
    <property type="entry name" value="PAS"/>
    <property type="match status" value="2"/>
</dbReference>
<dbReference type="InterPro" id="IPR003018">
    <property type="entry name" value="GAF"/>
</dbReference>
<dbReference type="SUPFAM" id="SSF55785">
    <property type="entry name" value="PYP-like sensor domain (PAS domain)"/>
    <property type="match status" value="2"/>
</dbReference>
<evidence type="ECO:0000259" key="2">
    <source>
        <dbReference type="PROSITE" id="PS50113"/>
    </source>
</evidence>
<dbReference type="Gene3D" id="3.30.450.40">
    <property type="match status" value="1"/>
</dbReference>
<dbReference type="EMBL" id="JAVREN010000021">
    <property type="protein sequence ID" value="MDT0308398.1"/>
    <property type="molecule type" value="Genomic_DNA"/>
</dbReference>
<dbReference type="SMART" id="SM00091">
    <property type="entry name" value="PAS"/>
    <property type="match status" value="2"/>
</dbReference>
<dbReference type="CDD" id="cd16936">
    <property type="entry name" value="HATPase_RsbW-like"/>
    <property type="match status" value="1"/>
</dbReference>
<evidence type="ECO:0000313" key="3">
    <source>
        <dbReference type="EMBL" id="MDT0308398.1"/>
    </source>
</evidence>
<dbReference type="Gene3D" id="3.30.565.10">
    <property type="entry name" value="Histidine kinase-like ATPase, C-terminal domain"/>
    <property type="match status" value="1"/>
</dbReference>
<dbReference type="PANTHER" id="PTHR43156:SF2">
    <property type="entry name" value="STAGE II SPORULATION PROTEIN E"/>
    <property type="match status" value="1"/>
</dbReference>
<dbReference type="Pfam" id="PF13581">
    <property type="entry name" value="HATPase_c_2"/>
    <property type="match status" value="1"/>
</dbReference>
<dbReference type="InterPro" id="IPR029016">
    <property type="entry name" value="GAF-like_dom_sf"/>
</dbReference>
<dbReference type="InterPro" id="IPR000014">
    <property type="entry name" value="PAS"/>
</dbReference>
<dbReference type="InterPro" id="IPR000700">
    <property type="entry name" value="PAS-assoc_C"/>
</dbReference>
<keyword evidence="1" id="KW-0378">Hydrolase</keyword>
<dbReference type="SMART" id="SM00331">
    <property type="entry name" value="PP2C_SIG"/>
    <property type="match status" value="1"/>
</dbReference>
<dbReference type="InterPro" id="IPR035965">
    <property type="entry name" value="PAS-like_dom_sf"/>
</dbReference>
<evidence type="ECO:0000256" key="1">
    <source>
        <dbReference type="ARBA" id="ARBA00022801"/>
    </source>
</evidence>
<comment type="caution">
    <text evidence="3">The sequence shown here is derived from an EMBL/GenBank/DDBJ whole genome shotgun (WGS) entry which is preliminary data.</text>
</comment>
<dbReference type="Pfam" id="PF08448">
    <property type="entry name" value="PAS_4"/>
    <property type="match status" value="1"/>
</dbReference>
<name>A0ABU2LAT7_9ACTN</name>
<dbReference type="InterPro" id="IPR013655">
    <property type="entry name" value="PAS_fold_3"/>
</dbReference>
<dbReference type="SUPFAM" id="SSF81606">
    <property type="entry name" value="PP2C-like"/>
    <property type="match status" value="1"/>
</dbReference>
<dbReference type="Proteomes" id="UP001183388">
    <property type="component" value="Unassembled WGS sequence"/>
</dbReference>
<dbReference type="SUPFAM" id="SSF55781">
    <property type="entry name" value="GAF domain-like"/>
    <property type="match status" value="1"/>
</dbReference>
<feature type="domain" description="PAC" evidence="2">
    <location>
        <begin position="268"/>
        <end position="320"/>
    </location>
</feature>
<dbReference type="SMART" id="SM00086">
    <property type="entry name" value="PAC"/>
    <property type="match status" value="1"/>
</dbReference>
<proteinExistence type="predicted"/>
<dbReference type="InterPro" id="IPR036457">
    <property type="entry name" value="PPM-type-like_dom_sf"/>
</dbReference>
<dbReference type="PANTHER" id="PTHR43156">
    <property type="entry name" value="STAGE II SPORULATION PROTEIN E-RELATED"/>
    <property type="match status" value="1"/>
</dbReference>
<dbReference type="SMART" id="SM00065">
    <property type="entry name" value="GAF"/>
    <property type="match status" value="1"/>
</dbReference>
<dbReference type="InterPro" id="IPR052016">
    <property type="entry name" value="Bact_Sigma-Reg"/>
</dbReference>
<dbReference type="Pfam" id="PF08447">
    <property type="entry name" value="PAS_3"/>
    <property type="match status" value="1"/>
</dbReference>
<dbReference type="RefSeq" id="WP_311631344.1">
    <property type="nucleotide sequence ID" value="NZ_JAVREN010000021.1"/>
</dbReference>
<dbReference type="PROSITE" id="PS50113">
    <property type="entry name" value="PAC"/>
    <property type="match status" value="1"/>
</dbReference>
<organism evidence="3 4">
    <name type="scientific">Streptomyces boetiae</name>
    <dbReference type="NCBI Taxonomy" id="3075541"/>
    <lineage>
        <taxon>Bacteria</taxon>
        <taxon>Bacillati</taxon>
        <taxon>Actinomycetota</taxon>
        <taxon>Actinomycetes</taxon>
        <taxon>Kitasatosporales</taxon>
        <taxon>Streptomycetaceae</taxon>
        <taxon>Streptomyces</taxon>
    </lineage>
</organism>
<dbReference type="Gene3D" id="3.30.450.20">
    <property type="entry name" value="PAS domain"/>
    <property type="match status" value="2"/>
</dbReference>
<dbReference type="InterPro" id="IPR003594">
    <property type="entry name" value="HATPase_dom"/>
</dbReference>
<accession>A0ABU2LAT7</accession>
<keyword evidence="4" id="KW-1185">Reference proteome</keyword>